<feature type="chain" id="PRO_5045372849" evidence="4">
    <location>
        <begin position="25"/>
        <end position="455"/>
    </location>
</feature>
<evidence type="ECO:0000256" key="2">
    <source>
        <dbReference type="ARBA" id="ARBA00023316"/>
    </source>
</evidence>
<feature type="region of interest" description="Disordered" evidence="3">
    <location>
        <begin position="179"/>
        <end position="206"/>
    </location>
</feature>
<dbReference type="RefSeq" id="WP_066269133.1">
    <property type="nucleotide sequence ID" value="NZ_JARMAB010000012.1"/>
</dbReference>
<protein>
    <submittedName>
        <fullName evidence="6">N-acetylmuramoyl-L-alanine amidase</fullName>
        <ecNumber evidence="6">3.5.1.28</ecNumber>
    </submittedName>
</protein>
<feature type="domain" description="SH3b" evidence="5">
    <location>
        <begin position="37"/>
        <end position="99"/>
    </location>
</feature>
<dbReference type="EMBL" id="JARMAB010000012">
    <property type="protein sequence ID" value="MED1203291.1"/>
    <property type="molecule type" value="Genomic_DNA"/>
</dbReference>
<feature type="compositionally biased region" description="Low complexity" evidence="3">
    <location>
        <begin position="179"/>
        <end position="191"/>
    </location>
</feature>
<evidence type="ECO:0000313" key="7">
    <source>
        <dbReference type="Proteomes" id="UP001341444"/>
    </source>
</evidence>
<gene>
    <name evidence="6" type="ORF">P4T90_09385</name>
</gene>
<dbReference type="GO" id="GO:0008745">
    <property type="term" value="F:N-acetylmuramoyl-L-alanine amidase activity"/>
    <property type="evidence" value="ECO:0007669"/>
    <property type="project" value="UniProtKB-EC"/>
</dbReference>
<dbReference type="Gene3D" id="2.30.30.40">
    <property type="entry name" value="SH3 Domains"/>
    <property type="match status" value="3"/>
</dbReference>
<name>A0ABU6MF47_9BACI</name>
<evidence type="ECO:0000256" key="1">
    <source>
        <dbReference type="ARBA" id="ARBA00022801"/>
    </source>
</evidence>
<dbReference type="SMART" id="SM00287">
    <property type="entry name" value="SH3b"/>
    <property type="match status" value="3"/>
</dbReference>
<accession>A0ABU6MF47</accession>
<dbReference type="SUPFAM" id="SSF53187">
    <property type="entry name" value="Zn-dependent exopeptidases"/>
    <property type="match status" value="1"/>
</dbReference>
<dbReference type="PANTHER" id="PTHR30404">
    <property type="entry name" value="N-ACETYLMURAMOYL-L-ALANINE AMIDASE"/>
    <property type="match status" value="1"/>
</dbReference>
<proteinExistence type="predicted"/>
<keyword evidence="1 6" id="KW-0378">Hydrolase</keyword>
<feature type="compositionally biased region" description="Pro residues" evidence="3">
    <location>
        <begin position="192"/>
        <end position="202"/>
    </location>
</feature>
<comment type="caution">
    <text evidence="6">The sequence shown here is derived from an EMBL/GenBank/DDBJ whole genome shotgun (WGS) entry which is preliminary data.</text>
</comment>
<evidence type="ECO:0000259" key="5">
    <source>
        <dbReference type="PROSITE" id="PS51781"/>
    </source>
</evidence>
<keyword evidence="7" id="KW-1185">Reference proteome</keyword>
<dbReference type="InterPro" id="IPR050695">
    <property type="entry name" value="N-acetylmuramoyl_amidase_3"/>
</dbReference>
<dbReference type="InterPro" id="IPR002508">
    <property type="entry name" value="MurNAc-LAA_cat"/>
</dbReference>
<keyword evidence="4" id="KW-0732">Signal</keyword>
<reference evidence="6 7" key="1">
    <citation type="submission" date="2023-03" db="EMBL/GenBank/DDBJ databases">
        <title>Bacillus Genome Sequencing.</title>
        <authorList>
            <person name="Dunlap C."/>
        </authorList>
    </citation>
    <scope>NUCLEOTIDE SEQUENCE [LARGE SCALE GENOMIC DNA]</scope>
    <source>
        <strain evidence="6 7">B-23453</strain>
    </source>
</reference>
<feature type="signal peptide" evidence="4">
    <location>
        <begin position="1"/>
        <end position="24"/>
    </location>
</feature>
<dbReference type="SMART" id="SM00646">
    <property type="entry name" value="Ami_3"/>
    <property type="match status" value="1"/>
</dbReference>
<organism evidence="6 7">
    <name type="scientific">Heyndrickxia acidicola</name>
    <dbReference type="NCBI Taxonomy" id="209389"/>
    <lineage>
        <taxon>Bacteria</taxon>
        <taxon>Bacillati</taxon>
        <taxon>Bacillota</taxon>
        <taxon>Bacilli</taxon>
        <taxon>Bacillales</taxon>
        <taxon>Bacillaceae</taxon>
        <taxon>Heyndrickxia</taxon>
    </lineage>
</organism>
<keyword evidence="2" id="KW-0961">Cell wall biogenesis/degradation</keyword>
<dbReference type="Pfam" id="PF01520">
    <property type="entry name" value="Amidase_3"/>
    <property type="match status" value="1"/>
</dbReference>
<dbReference type="PANTHER" id="PTHR30404:SF0">
    <property type="entry name" value="N-ACETYLMURAMOYL-L-ALANINE AMIDASE AMIC"/>
    <property type="match status" value="1"/>
</dbReference>
<dbReference type="Pfam" id="PF08239">
    <property type="entry name" value="SH3_3"/>
    <property type="match status" value="3"/>
</dbReference>
<dbReference type="Gene3D" id="3.40.630.40">
    <property type="entry name" value="Zn-dependent exopeptidases"/>
    <property type="match status" value="1"/>
</dbReference>
<dbReference type="PROSITE" id="PS51781">
    <property type="entry name" value="SH3B"/>
    <property type="match status" value="3"/>
</dbReference>
<dbReference type="InterPro" id="IPR003646">
    <property type="entry name" value="SH3-like_bac-type"/>
</dbReference>
<dbReference type="Proteomes" id="UP001341444">
    <property type="component" value="Unassembled WGS sequence"/>
</dbReference>
<feature type="domain" description="SH3b" evidence="5">
    <location>
        <begin position="115"/>
        <end position="177"/>
    </location>
</feature>
<dbReference type="CDD" id="cd02696">
    <property type="entry name" value="MurNAc-LAA"/>
    <property type="match status" value="1"/>
</dbReference>
<evidence type="ECO:0000313" key="6">
    <source>
        <dbReference type="EMBL" id="MED1203291.1"/>
    </source>
</evidence>
<feature type="domain" description="SH3b" evidence="5">
    <location>
        <begin position="206"/>
        <end position="268"/>
    </location>
</feature>
<evidence type="ECO:0000256" key="3">
    <source>
        <dbReference type="SAM" id="MobiDB-lite"/>
    </source>
</evidence>
<sequence>MLKHHKFILLLALALFVLSSTAFNAFSLQAAASTKSAGTYSVNATSLNVRQAANASSRGLGTLKHGTKVSVSKWSGNWAYMASGKLKGYVSGTYLTKVSSSSTAQASSTSSTTTLGQKEVNAASLYMRKGPGTNYSTIGVLTKGTKVTVYSIKNNWAYILSGKTKGYVSAKYLSVIQSSSSSNNGGSASVPPTAPKPAPTPSKPSSGVRIVTAAYLNVRSGPDAGTKAVGVLKAGNAVTVQSTTGSWAYIVFGSLKGYVSVNYLSASGQRIICIDPGHGGKDDGASGNGLLEKDINLSIGLKVRTLLENAGIKVVMTRTDDTFIPLQTRVDIGEQAHADAYVSIHTNSGDGDTSANGIETFYNTTGSVQRGNDSIKMAGFIQQRMVQEMGSEDRGTKFGDLHVLRENSLPAILVEVGFITNKKEATQKLASDKYRNLAAQAIYLGILDYYNYKGQ</sequence>
<evidence type="ECO:0000256" key="4">
    <source>
        <dbReference type="SAM" id="SignalP"/>
    </source>
</evidence>
<dbReference type="EC" id="3.5.1.28" evidence="6"/>